<feature type="transmembrane region" description="Helical" evidence="8">
    <location>
        <begin position="94"/>
        <end position="119"/>
    </location>
</feature>
<dbReference type="SUPFAM" id="SSF53649">
    <property type="entry name" value="Alkaline phosphatase-like"/>
    <property type="match status" value="1"/>
</dbReference>
<evidence type="ECO:0000256" key="8">
    <source>
        <dbReference type="SAM" id="Phobius"/>
    </source>
</evidence>
<dbReference type="RefSeq" id="WP_147837996.1">
    <property type="nucleotide sequence ID" value="NZ_JAQSPV010000003.1"/>
</dbReference>
<feature type="transmembrane region" description="Helical" evidence="8">
    <location>
        <begin position="131"/>
        <end position="151"/>
    </location>
</feature>
<organism evidence="10 11">
    <name type="scientific">Serratia ureilytica</name>
    <dbReference type="NCBI Taxonomy" id="300181"/>
    <lineage>
        <taxon>Bacteria</taxon>
        <taxon>Pseudomonadati</taxon>
        <taxon>Pseudomonadota</taxon>
        <taxon>Gammaproteobacteria</taxon>
        <taxon>Enterobacterales</taxon>
        <taxon>Yersiniaceae</taxon>
        <taxon>Serratia</taxon>
    </lineage>
</organism>
<keyword evidence="4 8" id="KW-0812">Transmembrane</keyword>
<feature type="domain" description="Sulfatase N-terminal" evidence="9">
    <location>
        <begin position="207"/>
        <end position="469"/>
    </location>
</feature>
<dbReference type="Gene3D" id="3.40.720.10">
    <property type="entry name" value="Alkaline Phosphatase, subunit A"/>
    <property type="match status" value="1"/>
</dbReference>
<comment type="subcellular location">
    <subcellularLocation>
        <location evidence="1">Cell membrane</location>
        <topology evidence="1">Multi-pass membrane protein</topology>
    </subcellularLocation>
</comment>
<dbReference type="EMBL" id="VOUP01000002">
    <property type="protein sequence ID" value="TXE31617.1"/>
    <property type="molecule type" value="Genomic_DNA"/>
</dbReference>
<keyword evidence="6 8" id="KW-0472">Membrane</keyword>
<evidence type="ECO:0000259" key="9">
    <source>
        <dbReference type="Pfam" id="PF00884"/>
    </source>
</evidence>
<sequence>MKQYNRHIIFVALFLWSTLVNFACGYAVRPGYVIALALLVILAFQLSRAGGAIIVALFSIVAAAYLPTAVKYGPPSVNTVAAARYTSTSECLEFISLTPVSSIMLSVLIMVLGFACIALSANRPHLKKRTISVLMFTAVAIISFNPAASYIKENNFSYRTINFTPIRFANDIYEPYKLITEQEKVSADLLTTQDEWNPLNLGSLYDTYIMVVGESVRRDYMHAYGYGIKNTPFLSNANGIFFDNYYSASFATVPSLVASFYPQGDDGIAYNNSIIRLAKKAGYKTFWLSNQGRFGRYDGPVADIGRQADVSYFVKSGDSNDHRYYPDSALTPSIEQAMADSAQKKLIVIHLIGSHPESCARTNGKYDQFYRSKDLSCYIQSIKNTDTLLQQITSIATANEAKWSLLYFADHGLGQFNKGMDDVYMEHDDLNQQAFMPPFVITSYDDTRRERVTEPRTGFDFVAIFAQWLRIRDANITERCDFLSNTACGERIEVLDKDFKRVDINTLSADDTAV</sequence>
<comment type="similarity">
    <text evidence="7">Belongs to the phosphoethanolamine transferase family.</text>
</comment>
<evidence type="ECO:0000256" key="3">
    <source>
        <dbReference type="ARBA" id="ARBA00022679"/>
    </source>
</evidence>
<evidence type="ECO:0000256" key="7">
    <source>
        <dbReference type="ARBA" id="ARBA00038481"/>
    </source>
</evidence>
<comment type="caution">
    <text evidence="10">The sequence shown here is derived from an EMBL/GenBank/DDBJ whole genome shotgun (WGS) entry which is preliminary data.</text>
</comment>
<dbReference type="GO" id="GO:0005886">
    <property type="term" value="C:plasma membrane"/>
    <property type="evidence" value="ECO:0007669"/>
    <property type="project" value="UniProtKB-SubCell"/>
</dbReference>
<name>A0A9X9C751_9GAMM</name>
<dbReference type="InterPro" id="IPR017850">
    <property type="entry name" value="Alkaline_phosphatase_core_sf"/>
</dbReference>
<dbReference type="InterPro" id="IPR040423">
    <property type="entry name" value="PEA_transferase"/>
</dbReference>
<dbReference type="InterPro" id="IPR000917">
    <property type="entry name" value="Sulfatase_N"/>
</dbReference>
<keyword evidence="3 10" id="KW-0808">Transferase</keyword>
<feature type="transmembrane region" description="Helical" evidence="8">
    <location>
        <begin position="35"/>
        <end position="66"/>
    </location>
</feature>
<proteinExistence type="inferred from homology"/>
<evidence type="ECO:0000256" key="4">
    <source>
        <dbReference type="ARBA" id="ARBA00022692"/>
    </source>
</evidence>
<dbReference type="InterPro" id="IPR058130">
    <property type="entry name" value="PEA_transf_C"/>
</dbReference>
<dbReference type="Pfam" id="PF00884">
    <property type="entry name" value="Sulfatase"/>
    <property type="match status" value="1"/>
</dbReference>
<evidence type="ECO:0000256" key="1">
    <source>
        <dbReference type="ARBA" id="ARBA00004651"/>
    </source>
</evidence>
<gene>
    <name evidence="10" type="ORF">FOT63_04465</name>
</gene>
<dbReference type="PANTHER" id="PTHR30443:SF4">
    <property type="entry name" value="PHOSPHOETHANOLAMINE TRANSFERASE OPGE-RELATED"/>
    <property type="match status" value="1"/>
</dbReference>
<evidence type="ECO:0000256" key="6">
    <source>
        <dbReference type="ARBA" id="ARBA00023136"/>
    </source>
</evidence>
<dbReference type="PANTHER" id="PTHR30443">
    <property type="entry name" value="INNER MEMBRANE PROTEIN"/>
    <property type="match status" value="1"/>
</dbReference>
<keyword evidence="2" id="KW-1003">Cell membrane</keyword>
<dbReference type="GO" id="GO:0009244">
    <property type="term" value="P:lipopolysaccharide core region biosynthetic process"/>
    <property type="evidence" value="ECO:0007669"/>
    <property type="project" value="TreeGrafter"/>
</dbReference>
<evidence type="ECO:0000256" key="2">
    <source>
        <dbReference type="ARBA" id="ARBA00022475"/>
    </source>
</evidence>
<evidence type="ECO:0000313" key="10">
    <source>
        <dbReference type="EMBL" id="TXE31617.1"/>
    </source>
</evidence>
<evidence type="ECO:0000256" key="5">
    <source>
        <dbReference type="ARBA" id="ARBA00022989"/>
    </source>
</evidence>
<reference evidence="10 11" key="1">
    <citation type="submission" date="2019-07" db="EMBL/GenBank/DDBJ databases">
        <title>Serratia strains were isolated from fresh produce.</title>
        <authorList>
            <person name="Cho G.-S."/>
            <person name="Stein M."/>
            <person name="Lee W."/>
            <person name="Suh S.H."/>
            <person name="Franz C.M.A.P."/>
        </authorList>
    </citation>
    <scope>NUCLEOTIDE SEQUENCE [LARGE SCALE GENOMIC DNA]</scope>
    <source>
        <strain evidence="10 11">S17</strain>
    </source>
</reference>
<protein>
    <submittedName>
        <fullName evidence="10">Phosphoethanolamine transferase</fullName>
    </submittedName>
</protein>
<dbReference type="Proteomes" id="UP000321307">
    <property type="component" value="Unassembled WGS sequence"/>
</dbReference>
<feature type="transmembrane region" description="Helical" evidence="8">
    <location>
        <begin position="6"/>
        <end position="28"/>
    </location>
</feature>
<dbReference type="GO" id="GO:0016776">
    <property type="term" value="F:phosphotransferase activity, phosphate group as acceptor"/>
    <property type="evidence" value="ECO:0007669"/>
    <property type="project" value="TreeGrafter"/>
</dbReference>
<dbReference type="CDD" id="cd16017">
    <property type="entry name" value="LptA"/>
    <property type="match status" value="1"/>
</dbReference>
<keyword evidence="5 8" id="KW-1133">Transmembrane helix</keyword>
<dbReference type="AlphaFoldDB" id="A0A9X9C751"/>
<accession>A0A9X9C751</accession>
<evidence type="ECO:0000313" key="11">
    <source>
        <dbReference type="Proteomes" id="UP000321307"/>
    </source>
</evidence>